<keyword evidence="1" id="KW-0812">Transmembrane</keyword>
<evidence type="ECO:0008006" key="4">
    <source>
        <dbReference type="Google" id="ProtNLM"/>
    </source>
</evidence>
<sequence length="295" mass="32808">MNPVQPTPPPPELIKGSLASGEGILCLGLPRSGTLSIVTALRQLGYSHVHHGAEQVFNSTNWEASIRASRACFPVWNTGSKQESSSFSKADWDAFLGHYQVVSDFAGFYGPHIAKIYPTAKVILVQRPFESWYASFDAAILQALFQPVRAFLFQRLIAPVTGITAFTAHPYIVFGSFKARNVDETRLNARAVYDEHYAAVRKIIPPENLLELNLEDGWAPLCNFLGKEIPDTPFPHVNDRKNMLTMVNMLCFLLTMKSLWIILKSLLPIVGVAFGYWLSQRGITISSISQLIKGI</sequence>
<evidence type="ECO:0000313" key="2">
    <source>
        <dbReference type="EMBL" id="KKP05574.1"/>
    </source>
</evidence>
<proteinExistence type="predicted"/>
<protein>
    <recommendedName>
        <fullName evidence="4">NAD dependent epimerase/dehydratase</fullName>
    </recommendedName>
</protein>
<dbReference type="InterPro" id="IPR027417">
    <property type="entry name" value="P-loop_NTPase"/>
</dbReference>
<organism evidence="2 3">
    <name type="scientific">Trichoderma harzianum</name>
    <name type="common">Hypocrea lixii</name>
    <dbReference type="NCBI Taxonomy" id="5544"/>
    <lineage>
        <taxon>Eukaryota</taxon>
        <taxon>Fungi</taxon>
        <taxon>Dikarya</taxon>
        <taxon>Ascomycota</taxon>
        <taxon>Pezizomycotina</taxon>
        <taxon>Sordariomycetes</taxon>
        <taxon>Hypocreomycetidae</taxon>
        <taxon>Hypocreales</taxon>
        <taxon>Hypocreaceae</taxon>
        <taxon>Trichoderma</taxon>
    </lineage>
</organism>
<dbReference type="InterPro" id="IPR040632">
    <property type="entry name" value="Sulfotransfer_4"/>
</dbReference>
<keyword evidence="1" id="KW-1133">Transmembrane helix</keyword>
<keyword evidence="1" id="KW-0472">Membrane</keyword>
<evidence type="ECO:0000313" key="3">
    <source>
        <dbReference type="Proteomes" id="UP000034112"/>
    </source>
</evidence>
<feature type="transmembrane region" description="Helical" evidence="1">
    <location>
        <begin position="259"/>
        <end position="278"/>
    </location>
</feature>
<gene>
    <name evidence="2" type="ORF">THAR02_02300</name>
</gene>
<dbReference type="AlphaFoldDB" id="A0A0G0ALR2"/>
<dbReference type="OMA" id="DSWYESW"/>
<dbReference type="Gene3D" id="3.40.50.300">
    <property type="entry name" value="P-loop containing nucleotide triphosphate hydrolases"/>
    <property type="match status" value="1"/>
</dbReference>
<dbReference type="EMBL" id="JOKZ01000045">
    <property type="protein sequence ID" value="KKP05574.1"/>
    <property type="molecule type" value="Genomic_DNA"/>
</dbReference>
<dbReference type="OrthoDB" id="408152at2759"/>
<reference evidence="3" key="1">
    <citation type="journal article" date="2015" name="Genome Announc.">
        <title>Draft whole-genome sequence of the biocontrol agent Trichoderma harzianum T6776.</title>
        <authorList>
            <person name="Baroncelli R."/>
            <person name="Piaggeschi G."/>
            <person name="Fiorini L."/>
            <person name="Bertolini E."/>
            <person name="Zapparata A."/>
            <person name="Pe M.E."/>
            <person name="Sarrocco S."/>
            <person name="Vannacci G."/>
        </authorList>
    </citation>
    <scope>NUCLEOTIDE SEQUENCE [LARGE SCALE GENOMIC DNA]</scope>
    <source>
        <strain evidence="3">T6776</strain>
    </source>
</reference>
<dbReference type="SUPFAM" id="SSF52540">
    <property type="entry name" value="P-loop containing nucleoside triphosphate hydrolases"/>
    <property type="match status" value="1"/>
</dbReference>
<dbReference type="PANTHER" id="PTHR36978:SF4">
    <property type="entry name" value="P-LOOP CONTAINING NUCLEOSIDE TRIPHOSPHATE HYDROLASE PROTEIN"/>
    <property type="match status" value="1"/>
</dbReference>
<dbReference type="PANTHER" id="PTHR36978">
    <property type="entry name" value="P-LOOP CONTAINING NUCLEOTIDE TRIPHOSPHATE HYDROLASE"/>
    <property type="match status" value="1"/>
</dbReference>
<accession>A0A0G0ALR2</accession>
<dbReference type="Pfam" id="PF17784">
    <property type="entry name" value="Sulfotransfer_4"/>
    <property type="match status" value="1"/>
</dbReference>
<comment type="caution">
    <text evidence="2">The sequence shown here is derived from an EMBL/GenBank/DDBJ whole genome shotgun (WGS) entry which is preliminary data.</text>
</comment>
<name>A0A0G0ALR2_TRIHA</name>
<evidence type="ECO:0000256" key="1">
    <source>
        <dbReference type="SAM" id="Phobius"/>
    </source>
</evidence>
<dbReference type="Proteomes" id="UP000034112">
    <property type="component" value="Unassembled WGS sequence"/>
</dbReference>